<dbReference type="AlphaFoldDB" id="H1KUP5"/>
<sequence length="35" mass="3304">MTVPVQTSPARPSAAPPRFTVAVVGAGAAGLAAAL</sequence>
<name>H1KUP5_METEX</name>
<protein>
    <submittedName>
        <fullName evidence="1">Ubiquinone biosynthesis hydroxylase, UbiH/UbiF/VisC/COQ6 family</fullName>
    </submittedName>
</protein>
<comment type="caution">
    <text evidence="1">The sequence shown here is derived from an EMBL/GenBank/DDBJ whole genome shotgun (WGS) entry which is preliminary data.</text>
</comment>
<keyword evidence="1" id="KW-0830">Ubiquinone</keyword>
<evidence type="ECO:0000313" key="2">
    <source>
        <dbReference type="Proteomes" id="UP000004382"/>
    </source>
</evidence>
<dbReference type="Proteomes" id="UP000004382">
    <property type="component" value="Unassembled WGS sequence"/>
</dbReference>
<evidence type="ECO:0000313" key="1">
    <source>
        <dbReference type="EMBL" id="EHP80756.1"/>
    </source>
</evidence>
<proteinExistence type="predicted"/>
<gene>
    <name evidence="1" type="ORF">MetexDRAFT_6358</name>
</gene>
<accession>H1KUP5</accession>
<reference evidence="1 2" key="1">
    <citation type="submission" date="2011-09" db="EMBL/GenBank/DDBJ databases">
        <title>The draft genome of Methylobacterium extorquens DSM 13060.</title>
        <authorList>
            <consortium name="US DOE Joint Genome Institute (JGI-PGF)"/>
            <person name="Lucas S."/>
            <person name="Han J."/>
            <person name="Lapidus A."/>
            <person name="Cheng J.-F."/>
            <person name="Goodwin L."/>
            <person name="Pitluck S."/>
            <person name="Peters L."/>
            <person name="Land M.L."/>
            <person name="Hauser L."/>
            <person name="Koskimaki J."/>
            <person name="Halonen O."/>
            <person name="Pirttila A."/>
            <person name="Frank C."/>
            <person name="Woyke T.J."/>
        </authorList>
    </citation>
    <scope>NUCLEOTIDE SEQUENCE [LARGE SCALE GENOMIC DNA]</scope>
    <source>
        <strain evidence="1 2">DSM 13060</strain>
    </source>
</reference>
<organism evidence="1 2">
    <name type="scientific">Methylorubrum extorquens DSM 13060</name>
    <dbReference type="NCBI Taxonomy" id="882800"/>
    <lineage>
        <taxon>Bacteria</taxon>
        <taxon>Pseudomonadati</taxon>
        <taxon>Pseudomonadota</taxon>
        <taxon>Alphaproteobacteria</taxon>
        <taxon>Hyphomicrobiales</taxon>
        <taxon>Methylobacteriaceae</taxon>
        <taxon>Methylorubrum</taxon>
    </lineage>
</organism>
<dbReference type="EMBL" id="AGJK01000416">
    <property type="protein sequence ID" value="EHP80756.1"/>
    <property type="molecule type" value="Genomic_DNA"/>
</dbReference>
<feature type="non-terminal residue" evidence="1">
    <location>
        <position position="35"/>
    </location>
</feature>